<evidence type="ECO:0000256" key="13">
    <source>
        <dbReference type="ARBA" id="ARBA00023136"/>
    </source>
</evidence>
<accession>A0A0K8TPV1</accession>
<evidence type="ECO:0000256" key="4">
    <source>
        <dbReference type="ARBA" id="ARBA00022448"/>
    </source>
</evidence>
<evidence type="ECO:0000256" key="9">
    <source>
        <dbReference type="ARBA" id="ARBA00022946"/>
    </source>
</evidence>
<name>A0A0K8TPV1_TABBR</name>
<evidence type="ECO:0000256" key="10">
    <source>
        <dbReference type="ARBA" id="ARBA00022989"/>
    </source>
</evidence>
<dbReference type="GO" id="GO:0051560">
    <property type="term" value="P:mitochondrial calcium ion homeostasis"/>
    <property type="evidence" value="ECO:0007669"/>
    <property type="project" value="UniProtKB-UniRule"/>
</dbReference>
<evidence type="ECO:0000256" key="6">
    <source>
        <dbReference type="ARBA" id="ARBA00022692"/>
    </source>
</evidence>
<keyword evidence="6 14" id="KW-0812">Transmembrane</keyword>
<evidence type="ECO:0000256" key="11">
    <source>
        <dbReference type="ARBA" id="ARBA00023065"/>
    </source>
</evidence>
<proteinExistence type="evidence at transcript level"/>
<keyword evidence="4 14" id="KW-0813">Transport</keyword>
<keyword evidence="13 14" id="KW-0472">Membrane</keyword>
<dbReference type="AlphaFoldDB" id="A0A0K8TPV1"/>
<reference evidence="15" key="1">
    <citation type="journal article" date="2015" name="Insect Biochem. Mol. Biol.">
        <title>An insight into the sialome of the horse fly, Tabanus bromius.</title>
        <authorList>
            <person name="Ribeiro J.M."/>
            <person name="Kazimirova M."/>
            <person name="Takac P."/>
            <person name="Andersen J.F."/>
            <person name="Francischetti I.M."/>
        </authorList>
    </citation>
    <scope>NUCLEOTIDE SEQUENCE</scope>
</reference>
<evidence type="ECO:0000256" key="5">
    <source>
        <dbReference type="ARBA" id="ARBA00022568"/>
    </source>
</evidence>
<dbReference type="Pfam" id="PF10161">
    <property type="entry name" value="DDDD"/>
    <property type="match status" value="1"/>
</dbReference>
<evidence type="ECO:0000256" key="1">
    <source>
        <dbReference type="ARBA" id="ARBA00004434"/>
    </source>
</evidence>
<dbReference type="EMBL" id="GDAI01001447">
    <property type="protein sequence ID" value="JAI16156.1"/>
    <property type="molecule type" value="mRNA"/>
</dbReference>
<comment type="subunit">
    <text evidence="14">Component of the uniplex complex. Interacts (via the transmembrane region) with MCU (via the first transmembrane region); the interaction is direct.</text>
</comment>
<keyword evidence="12 14" id="KW-0496">Mitochondrion</keyword>
<dbReference type="PANTHER" id="PTHR33904:SF1">
    <property type="entry name" value="ESSENTIAL MCU REGULATOR, MITOCHONDRIAL"/>
    <property type="match status" value="1"/>
</dbReference>
<comment type="function">
    <text evidence="14">Essential regulatory subunit of the mitochondrial calcium uniporter complex (uniplex), a complex that mediates calcium uptake into mitochondria.</text>
</comment>
<keyword evidence="5 14" id="KW-0109">Calcium transport</keyword>
<evidence type="ECO:0000256" key="8">
    <source>
        <dbReference type="ARBA" id="ARBA00022837"/>
    </source>
</evidence>
<keyword evidence="10 14" id="KW-1133">Transmembrane helix</keyword>
<evidence type="ECO:0000256" key="7">
    <source>
        <dbReference type="ARBA" id="ARBA00022792"/>
    </source>
</evidence>
<evidence type="ECO:0000313" key="15">
    <source>
        <dbReference type="EMBL" id="JAI16156.1"/>
    </source>
</evidence>
<sequence length="91" mass="10053">MILSRLKPIYATKNLLTRSITEQLVQGQRFKTHFRSGALKPMPEQMPFGIVGVICAVVPGLFIGAAISKSVANFLEENDLFVPSDDDDDED</sequence>
<evidence type="ECO:0000256" key="12">
    <source>
        <dbReference type="ARBA" id="ARBA00023128"/>
    </source>
</evidence>
<keyword evidence="8 14" id="KW-0106">Calcium</keyword>
<comment type="similarity">
    <text evidence="2 14">Belongs to the SMDT1/EMRE family.</text>
</comment>
<comment type="subcellular location">
    <subcellularLocation>
        <location evidence="1 14">Mitochondrion inner membrane</location>
        <topology evidence="1 14">Single-pass membrane protein</topology>
    </subcellularLocation>
</comment>
<protein>
    <recommendedName>
        <fullName evidence="3 14">Essential MCU regulator, mitochondrial</fullName>
    </recommendedName>
    <alternativeName>
        <fullName evidence="14">Single-pass membrane protein with aspartate-rich tail 1, mitochondrial</fullName>
    </alternativeName>
</protein>
<keyword evidence="7 14" id="KW-0999">Mitochondrion inner membrane</keyword>
<evidence type="ECO:0000256" key="14">
    <source>
        <dbReference type="RuleBase" id="RU369077"/>
    </source>
</evidence>
<keyword evidence="11 14" id="KW-0406">Ion transport</keyword>
<dbReference type="GO" id="GO:1990246">
    <property type="term" value="C:uniplex complex"/>
    <property type="evidence" value="ECO:0007669"/>
    <property type="project" value="UniProtKB-UniRule"/>
</dbReference>
<keyword evidence="9 14" id="KW-0809">Transit peptide</keyword>
<evidence type="ECO:0000256" key="2">
    <source>
        <dbReference type="ARBA" id="ARBA00008958"/>
    </source>
</evidence>
<dbReference type="InterPro" id="IPR018782">
    <property type="entry name" value="MCU_reg"/>
</dbReference>
<dbReference type="GO" id="GO:0036444">
    <property type="term" value="P:calcium import into the mitochondrion"/>
    <property type="evidence" value="ECO:0007669"/>
    <property type="project" value="UniProtKB-UniRule"/>
</dbReference>
<dbReference type="PANTHER" id="PTHR33904">
    <property type="entry name" value="ESSENTIAL MCU REGULATOR, MITOCHONDRIAL"/>
    <property type="match status" value="1"/>
</dbReference>
<feature type="transmembrane region" description="Helical" evidence="14">
    <location>
        <begin position="48"/>
        <end position="67"/>
    </location>
</feature>
<organism evidence="15">
    <name type="scientific">Tabanus bromius</name>
    <name type="common">Band-eyed brown horse fly</name>
    <dbReference type="NCBI Taxonomy" id="304241"/>
    <lineage>
        <taxon>Eukaryota</taxon>
        <taxon>Metazoa</taxon>
        <taxon>Ecdysozoa</taxon>
        <taxon>Arthropoda</taxon>
        <taxon>Hexapoda</taxon>
        <taxon>Insecta</taxon>
        <taxon>Pterygota</taxon>
        <taxon>Neoptera</taxon>
        <taxon>Endopterygota</taxon>
        <taxon>Diptera</taxon>
        <taxon>Brachycera</taxon>
        <taxon>Tabanomorpha</taxon>
        <taxon>Tabanoidea</taxon>
        <taxon>Tabanidae</taxon>
        <taxon>Tabanus</taxon>
    </lineage>
</organism>
<evidence type="ECO:0000256" key="3">
    <source>
        <dbReference type="ARBA" id="ARBA00022180"/>
    </source>
</evidence>